<accession>A0A951UT09</accession>
<protein>
    <submittedName>
        <fullName evidence="2">Uncharacterized protein</fullName>
    </submittedName>
</protein>
<reference evidence="2" key="1">
    <citation type="submission" date="2021-05" db="EMBL/GenBank/DDBJ databases">
        <authorList>
            <person name="Pietrasiak N."/>
            <person name="Ward R."/>
            <person name="Stajich J.E."/>
            <person name="Kurbessoian T."/>
        </authorList>
    </citation>
    <scope>NUCLEOTIDE SEQUENCE</scope>
    <source>
        <strain evidence="2">GSE-NOS-MK-12-04C</strain>
    </source>
</reference>
<proteinExistence type="predicted"/>
<name>A0A951UT09_9CYAN</name>
<feature type="chain" id="PRO_5036830813" evidence="1">
    <location>
        <begin position="27"/>
        <end position="169"/>
    </location>
</feature>
<evidence type="ECO:0000313" key="3">
    <source>
        <dbReference type="Proteomes" id="UP000729701"/>
    </source>
</evidence>
<organism evidence="2 3">
    <name type="scientific">Cyanomargarita calcarea GSE-NOS-MK-12-04C</name>
    <dbReference type="NCBI Taxonomy" id="2839659"/>
    <lineage>
        <taxon>Bacteria</taxon>
        <taxon>Bacillati</taxon>
        <taxon>Cyanobacteriota</taxon>
        <taxon>Cyanophyceae</taxon>
        <taxon>Nostocales</taxon>
        <taxon>Cyanomargaritaceae</taxon>
        <taxon>Cyanomargarita</taxon>
    </lineage>
</organism>
<comment type="caution">
    <text evidence="2">The sequence shown here is derived from an EMBL/GenBank/DDBJ whole genome shotgun (WGS) entry which is preliminary data.</text>
</comment>
<reference evidence="2" key="2">
    <citation type="journal article" date="2022" name="Microbiol. Resour. Announc.">
        <title>Metagenome Sequencing to Explore Phylogenomics of Terrestrial Cyanobacteria.</title>
        <authorList>
            <person name="Ward R.D."/>
            <person name="Stajich J.E."/>
            <person name="Johansen J.R."/>
            <person name="Huntemann M."/>
            <person name="Clum A."/>
            <person name="Foster B."/>
            <person name="Foster B."/>
            <person name="Roux S."/>
            <person name="Palaniappan K."/>
            <person name="Varghese N."/>
            <person name="Mukherjee S."/>
            <person name="Reddy T.B.K."/>
            <person name="Daum C."/>
            <person name="Copeland A."/>
            <person name="Chen I.A."/>
            <person name="Ivanova N.N."/>
            <person name="Kyrpides N.C."/>
            <person name="Shapiro N."/>
            <person name="Eloe-Fadrosh E.A."/>
            <person name="Pietrasiak N."/>
        </authorList>
    </citation>
    <scope>NUCLEOTIDE SEQUENCE</scope>
    <source>
        <strain evidence="2">GSE-NOS-MK-12-04C</strain>
    </source>
</reference>
<gene>
    <name evidence="2" type="ORF">KME60_13715</name>
</gene>
<feature type="signal peptide" evidence="1">
    <location>
        <begin position="1"/>
        <end position="26"/>
    </location>
</feature>
<dbReference type="Proteomes" id="UP000729701">
    <property type="component" value="Unassembled WGS sequence"/>
</dbReference>
<keyword evidence="1" id="KW-0732">Signal</keyword>
<evidence type="ECO:0000313" key="2">
    <source>
        <dbReference type="EMBL" id="MBW4668444.1"/>
    </source>
</evidence>
<dbReference type="AlphaFoldDB" id="A0A951UT09"/>
<evidence type="ECO:0000256" key="1">
    <source>
        <dbReference type="SAM" id="SignalP"/>
    </source>
</evidence>
<sequence length="169" mass="18382">MMSLKYLILGTVMSLMTLVPSLSAQAQTKAQNIELKVYTENQDKKSCPNKFTAKEQAQPYREGGFATDGSANLSAIATNISITASNNYSVTWVGTLKPNYAKCLASAGISAVDGTKYEGNSRLRMHFVKGKVYFMLDLAGESDPNNYPLIVLKKGLKNGNPIWTWGGSD</sequence>
<dbReference type="EMBL" id="JAHHGZ010000013">
    <property type="protein sequence ID" value="MBW4668444.1"/>
    <property type="molecule type" value="Genomic_DNA"/>
</dbReference>